<dbReference type="NCBIfam" id="TIGR02094">
    <property type="entry name" value="more_P_ylases"/>
    <property type="match status" value="1"/>
</dbReference>
<dbReference type="GO" id="GO:0008184">
    <property type="term" value="F:glycogen phosphorylase activity"/>
    <property type="evidence" value="ECO:0007669"/>
    <property type="project" value="InterPro"/>
</dbReference>
<dbReference type="SUPFAM" id="SSF53756">
    <property type="entry name" value="UDP-Glycosyltransferase/glycogen phosphorylase"/>
    <property type="match status" value="1"/>
</dbReference>
<dbReference type="Pfam" id="PF00343">
    <property type="entry name" value="Phosphorylase"/>
    <property type="match status" value="1"/>
</dbReference>
<dbReference type="PIRSF" id="PIRSF000460">
    <property type="entry name" value="Pprylas_GlgP"/>
    <property type="match status" value="1"/>
</dbReference>
<dbReference type="InterPro" id="IPR052182">
    <property type="entry name" value="Glycogen/Maltodextrin_Phosph"/>
</dbReference>
<evidence type="ECO:0000313" key="3">
    <source>
        <dbReference type="EMBL" id="SFN47626.1"/>
    </source>
</evidence>
<keyword evidence="4" id="KW-1185">Reference proteome</keyword>
<protein>
    <submittedName>
        <fullName evidence="3">Starch phosphorylase</fullName>
    </submittedName>
</protein>
<dbReference type="Proteomes" id="UP000198575">
    <property type="component" value="Unassembled WGS sequence"/>
</dbReference>
<dbReference type="InterPro" id="IPR011834">
    <property type="entry name" value="Agluc_phsphrylas"/>
</dbReference>
<dbReference type="Gene3D" id="3.40.50.2000">
    <property type="entry name" value="Glycogen Phosphorylase B"/>
    <property type="match status" value="2"/>
</dbReference>
<evidence type="ECO:0000256" key="2">
    <source>
        <dbReference type="PIRSR" id="PIRSR000460-1"/>
    </source>
</evidence>
<evidence type="ECO:0000256" key="1">
    <source>
        <dbReference type="ARBA" id="ARBA00006047"/>
    </source>
</evidence>
<evidence type="ECO:0000313" key="4">
    <source>
        <dbReference type="Proteomes" id="UP000198575"/>
    </source>
</evidence>
<dbReference type="PANTHER" id="PTHR42655">
    <property type="entry name" value="GLYCOGEN PHOSPHORYLASE"/>
    <property type="match status" value="1"/>
</dbReference>
<sequence length="596" mass="66394">MDPFPAASASLATIGPYLGQMQIAYFSMEIALDPKMHTYSGGLGILAGDTARACLDLDLPVVFVTLASRLGYLAQEIDAAGNQVERADPWPLEELATPLRAKVAVVLEGREVWVRPWLFPLEGMHGQRVPVLLLDSHLVENDERDRGLTDRLYGGDETYRFKQEVLLGIGGLRVLQALGFSIRVYHLNEGHAALLALDLLRRYPLAPDPGRPDLLAYDAARVRSQCVFTTHTPVEAGHDRYPYDLFEGLLGDYFPVEQLRLVAGANHLNMTELALNLSGYVNGVAKRHAEVAAQMFPYYHIRAVTNGVHVATWAHPAFAALFTECAPAWSYEPELMARFDQLLPDDRVWDAHQQAREDLFAVIAERTGIRLDPALPVLGFARRITAYKRPSLLFADLDRLRRIHEGHPFQLVLAGKAHPADVHGRDLVHRIHAVMSELAADIRIVFLPNYDYALARPLVAGVDIWLNTPEPPLEASGTSGMKAAINGVLNLSVLDGWWLEGCIEGVTGWGIAGHPGGTAERLYDRLEQVVLPLYRNDRSHWIWMMKQSISKIGYYFNTHRMMRRYVSEAYLVREGAIRAGVRMPAASASMLQAPAR</sequence>
<accession>A0A1I4ZBI1</accession>
<dbReference type="RefSeq" id="WP_217647885.1">
    <property type="nucleotide sequence ID" value="NZ_FOVF01000024.1"/>
</dbReference>
<dbReference type="GO" id="GO:0030170">
    <property type="term" value="F:pyridoxal phosphate binding"/>
    <property type="evidence" value="ECO:0007669"/>
    <property type="project" value="InterPro"/>
</dbReference>
<keyword evidence="2" id="KW-0663">Pyridoxal phosphate</keyword>
<dbReference type="GO" id="GO:0005975">
    <property type="term" value="P:carbohydrate metabolic process"/>
    <property type="evidence" value="ECO:0007669"/>
    <property type="project" value="InterPro"/>
</dbReference>
<name>A0A1I4ZBI1_9GAMM</name>
<gene>
    <name evidence="3" type="ORF">SAMN05216289_12448</name>
</gene>
<reference evidence="3 4" key="1">
    <citation type="submission" date="2016-10" db="EMBL/GenBank/DDBJ databases">
        <authorList>
            <person name="de Groot N.N."/>
        </authorList>
    </citation>
    <scope>NUCLEOTIDE SEQUENCE [LARGE SCALE GENOMIC DNA]</scope>
    <source>
        <strain evidence="3 4">CGMCC 1.7659</strain>
    </source>
</reference>
<dbReference type="EMBL" id="FOVF01000024">
    <property type="protein sequence ID" value="SFN47626.1"/>
    <property type="molecule type" value="Genomic_DNA"/>
</dbReference>
<dbReference type="AlphaFoldDB" id="A0A1I4ZBI1"/>
<organism evidence="3 4">
    <name type="scientific">Dokdonella immobilis</name>
    <dbReference type="NCBI Taxonomy" id="578942"/>
    <lineage>
        <taxon>Bacteria</taxon>
        <taxon>Pseudomonadati</taxon>
        <taxon>Pseudomonadota</taxon>
        <taxon>Gammaproteobacteria</taxon>
        <taxon>Lysobacterales</taxon>
        <taxon>Rhodanobacteraceae</taxon>
        <taxon>Dokdonella</taxon>
    </lineage>
</organism>
<dbReference type="InterPro" id="IPR000811">
    <property type="entry name" value="Glyco_trans_35"/>
</dbReference>
<dbReference type="PANTHER" id="PTHR42655:SF1">
    <property type="entry name" value="GLYCOGEN PHOSPHORYLASE"/>
    <property type="match status" value="1"/>
</dbReference>
<proteinExistence type="inferred from homology"/>
<feature type="modified residue" description="N6-(pyridoxal phosphate)lysine" evidence="2">
    <location>
        <position position="482"/>
    </location>
</feature>
<dbReference type="STRING" id="578942.SAMN05216289_12448"/>
<comment type="similarity">
    <text evidence="1">Belongs to the glycogen phosphorylase family.</text>
</comment>